<evidence type="ECO:0000256" key="5">
    <source>
        <dbReference type="ARBA" id="ARBA00022824"/>
    </source>
</evidence>
<sequence>MKHFWALPALLRPAIVLASQHGFSVHDDILAFPQYEVHFSEEYVSEEQAQSLLKKSGQSDIKAESDVEHYTGRSHPGNREDGAESAELALEYELMLHHKQRYLCSIPQVEKPEEQQAGENDTVSKAEQEKELARANDRGWELLSGMHGNCIYYMSGWWSYRFCYNQDVKQFHQLPPARGMPVFPPVEDPNSQGYLLGRYDEKKARQQAKKQIEEKWEGEGALEISEHATRKTGGQGELVTRGESRYLVQKLEGGTECDLTGKQRRIEVQYHCNPSIGADRISLIKETSTCAYLMVIQTPRLCNDVAFQPPQKDAANGIACRPVLLPEEAETYEHNQKAYTSAVKSAVQEAQIWESDPDAAAAFGMEHMLGEEDIQVVGDIIIGGHAIVPEDVKIERSAIVGGGKEKYVDTIASSWGKTLKKEDLEKLGLTDTKTYEALKKELENVAKGEKWKLDVVDTPRGREYRGIYGKDVEEDESGDEKKKTEGTASPENEEKNPEGNNEGDGEQGSEEEYFKEEL</sequence>
<feature type="region of interest" description="Disordered" evidence="8">
    <location>
        <begin position="54"/>
        <end position="82"/>
    </location>
</feature>
<dbReference type="GO" id="GO:0030246">
    <property type="term" value="F:carbohydrate binding"/>
    <property type="evidence" value="ECO:0007669"/>
    <property type="project" value="UniProtKB-UniRule"/>
</dbReference>
<evidence type="ECO:0000256" key="2">
    <source>
        <dbReference type="ARBA" id="ARBA00009918"/>
    </source>
</evidence>
<accession>A0AB34KG68</accession>
<dbReference type="GO" id="GO:0005788">
    <property type="term" value="C:endoplasmic reticulum lumen"/>
    <property type="evidence" value="ECO:0007669"/>
    <property type="project" value="UniProtKB-UniRule"/>
</dbReference>
<dbReference type="GeneID" id="96009629"/>
<feature type="domain" description="MRH" evidence="10">
    <location>
        <begin position="148"/>
        <end position="304"/>
    </location>
</feature>
<evidence type="ECO:0000256" key="4">
    <source>
        <dbReference type="ARBA" id="ARBA00022734"/>
    </source>
</evidence>
<dbReference type="Gene3D" id="2.70.130.10">
    <property type="entry name" value="Mannose-6-phosphate receptor binding domain"/>
    <property type="match status" value="1"/>
</dbReference>
<dbReference type="GO" id="GO:0005789">
    <property type="term" value="C:endoplasmic reticulum membrane"/>
    <property type="evidence" value="ECO:0007669"/>
    <property type="project" value="UniProtKB-SubCell"/>
</dbReference>
<dbReference type="Pfam" id="PF07915">
    <property type="entry name" value="PRKCSH"/>
    <property type="match status" value="1"/>
</dbReference>
<feature type="region of interest" description="Disordered" evidence="8">
    <location>
        <begin position="464"/>
        <end position="518"/>
    </location>
</feature>
<dbReference type="InterPro" id="IPR045149">
    <property type="entry name" value="OS-9-like"/>
</dbReference>
<evidence type="ECO:0000259" key="10">
    <source>
        <dbReference type="PROSITE" id="PS51914"/>
    </source>
</evidence>
<proteinExistence type="inferred from homology"/>
<keyword evidence="6" id="KW-1015">Disulfide bond</keyword>
<gene>
    <name evidence="11" type="ORF">WHR41_08187</name>
</gene>
<dbReference type="GO" id="GO:0030970">
    <property type="term" value="P:retrograde protein transport, ER to cytosol"/>
    <property type="evidence" value="ECO:0007669"/>
    <property type="project" value="TreeGrafter"/>
</dbReference>
<dbReference type="InterPro" id="IPR012913">
    <property type="entry name" value="OS9-like_dom"/>
</dbReference>
<comment type="subcellular location">
    <subcellularLocation>
        <location evidence="1 7">Endoplasmic reticulum membrane</location>
        <topology evidence="1 7">Peripheral membrane protein</topology>
        <orientation evidence="1 7">Lumenal side</orientation>
    </subcellularLocation>
</comment>
<keyword evidence="5 7" id="KW-0256">Endoplasmic reticulum</keyword>
<protein>
    <recommendedName>
        <fullName evidence="7">Endoplasmic reticulum lectin</fullName>
    </recommendedName>
    <alternativeName>
        <fullName evidence="7">Protein OS-9 homolog</fullName>
    </alternativeName>
</protein>
<keyword evidence="3 9" id="KW-0732">Signal</keyword>
<feature type="chain" id="PRO_5044303753" description="Endoplasmic reticulum lectin" evidence="9">
    <location>
        <begin position="19"/>
        <end position="518"/>
    </location>
</feature>
<dbReference type="PROSITE" id="PS51914">
    <property type="entry name" value="MRH"/>
    <property type="match status" value="1"/>
</dbReference>
<dbReference type="PANTHER" id="PTHR15414">
    <property type="entry name" value="OS-9-RELATED"/>
    <property type="match status" value="1"/>
</dbReference>
<dbReference type="RefSeq" id="XP_069226043.1">
    <property type="nucleotide sequence ID" value="XM_069376791.1"/>
</dbReference>
<organism evidence="11 12">
    <name type="scientific">Cladosporium halotolerans</name>
    <dbReference type="NCBI Taxonomy" id="1052096"/>
    <lineage>
        <taxon>Eukaryota</taxon>
        <taxon>Fungi</taxon>
        <taxon>Dikarya</taxon>
        <taxon>Ascomycota</taxon>
        <taxon>Pezizomycotina</taxon>
        <taxon>Dothideomycetes</taxon>
        <taxon>Dothideomycetidae</taxon>
        <taxon>Cladosporiales</taxon>
        <taxon>Cladosporiaceae</taxon>
        <taxon>Cladosporium</taxon>
    </lineage>
</organism>
<evidence type="ECO:0000256" key="6">
    <source>
        <dbReference type="ARBA" id="ARBA00023157"/>
    </source>
</evidence>
<evidence type="ECO:0000256" key="9">
    <source>
        <dbReference type="SAM" id="SignalP"/>
    </source>
</evidence>
<dbReference type="InterPro" id="IPR044865">
    <property type="entry name" value="MRH_dom"/>
</dbReference>
<keyword evidence="7" id="KW-0472">Membrane</keyword>
<reference evidence="11 12" key="1">
    <citation type="journal article" date="2020" name="Microbiol. Resour. Announc.">
        <title>Draft Genome Sequence of a Cladosporium Species Isolated from the Mesophotic Ascidian Didemnum maculosum.</title>
        <authorList>
            <person name="Gioti A."/>
            <person name="Siaperas R."/>
            <person name="Nikolaivits E."/>
            <person name="Le Goff G."/>
            <person name="Ouazzani J."/>
            <person name="Kotoulas G."/>
            <person name="Topakas E."/>
        </authorList>
    </citation>
    <scope>NUCLEOTIDE SEQUENCE [LARGE SCALE GENOMIC DNA]</scope>
    <source>
        <strain evidence="11 12">TM138-S3</strain>
    </source>
</reference>
<dbReference type="Proteomes" id="UP000803884">
    <property type="component" value="Unassembled WGS sequence"/>
</dbReference>
<keyword evidence="12" id="KW-1185">Reference proteome</keyword>
<evidence type="ECO:0000313" key="11">
    <source>
        <dbReference type="EMBL" id="KAL1582936.1"/>
    </source>
</evidence>
<dbReference type="PANTHER" id="PTHR15414:SF0">
    <property type="entry name" value="ENDOPLASMIC RETICULUM LECTIN 1"/>
    <property type="match status" value="1"/>
</dbReference>
<dbReference type="EMBL" id="JAAQHG020000041">
    <property type="protein sequence ID" value="KAL1582936.1"/>
    <property type="molecule type" value="Genomic_DNA"/>
</dbReference>
<evidence type="ECO:0000256" key="8">
    <source>
        <dbReference type="SAM" id="MobiDB-lite"/>
    </source>
</evidence>
<feature type="signal peptide" evidence="9">
    <location>
        <begin position="1"/>
        <end position="18"/>
    </location>
</feature>
<dbReference type="InterPro" id="IPR009011">
    <property type="entry name" value="Man6P_isomerase_rcpt-bd_dom_sf"/>
</dbReference>
<name>A0AB34KG68_9PEZI</name>
<feature type="compositionally biased region" description="Basic and acidic residues" evidence="8">
    <location>
        <begin position="61"/>
        <end position="82"/>
    </location>
</feature>
<comment type="similarity">
    <text evidence="2 7">Belongs to the OS-9 family.</text>
</comment>
<dbReference type="AlphaFoldDB" id="A0AB34KG68"/>
<evidence type="ECO:0000256" key="1">
    <source>
        <dbReference type="ARBA" id="ARBA00004367"/>
    </source>
</evidence>
<dbReference type="GO" id="GO:0030968">
    <property type="term" value="P:endoplasmic reticulum unfolded protein response"/>
    <property type="evidence" value="ECO:0007669"/>
    <property type="project" value="UniProtKB-UniRule"/>
</dbReference>
<feature type="compositionally biased region" description="Acidic residues" evidence="8">
    <location>
        <begin position="501"/>
        <end position="518"/>
    </location>
</feature>
<comment type="caution">
    <text evidence="11">The sequence shown here is derived from an EMBL/GenBank/DDBJ whole genome shotgun (WGS) entry which is preliminary data.</text>
</comment>
<keyword evidence="4 7" id="KW-0430">Lectin</keyword>
<dbReference type="SUPFAM" id="SSF50911">
    <property type="entry name" value="Mannose 6-phosphate receptor domain"/>
    <property type="match status" value="1"/>
</dbReference>
<comment type="function">
    <text evidence="7">Lectin involved in the quality control of the secretory pathway. As a member of the endoplasmic reticulum-associated degradation lumenal (ERAD-L) surveillance system, targets misfolded endoplasmic reticulum lumenal glycoproteins for degradation.</text>
</comment>
<evidence type="ECO:0000313" key="12">
    <source>
        <dbReference type="Proteomes" id="UP000803884"/>
    </source>
</evidence>
<evidence type="ECO:0000256" key="3">
    <source>
        <dbReference type="ARBA" id="ARBA00022729"/>
    </source>
</evidence>
<evidence type="ECO:0000256" key="7">
    <source>
        <dbReference type="RuleBase" id="RU369099"/>
    </source>
</evidence>